<keyword evidence="13" id="KW-1185">Reference proteome</keyword>
<evidence type="ECO:0000313" key="12">
    <source>
        <dbReference type="EMBL" id="MDW2797101.1"/>
    </source>
</evidence>
<protein>
    <recommendedName>
        <fullName evidence="9">Beta-ketoacyl-[acyl-carrier-protein] synthase III</fullName>
        <shortName evidence="9">Beta-ketoacyl-ACP synthase III</shortName>
        <shortName evidence="9">KAS III</shortName>
        <ecNumber evidence="9">2.3.1.180</ecNumber>
    </recommendedName>
    <alternativeName>
        <fullName evidence="9">3-oxoacyl-[acyl-carrier-protein] synthase 3</fullName>
    </alternativeName>
    <alternativeName>
        <fullName evidence="9">3-oxoacyl-[acyl-carrier-protein] synthase III</fullName>
    </alternativeName>
</protein>
<feature type="active site" evidence="9">
    <location>
        <position position="278"/>
    </location>
</feature>
<evidence type="ECO:0000256" key="6">
    <source>
        <dbReference type="ARBA" id="ARBA00023160"/>
    </source>
</evidence>
<dbReference type="RefSeq" id="WP_318063357.1">
    <property type="nucleotide sequence ID" value="NZ_JAWONS010000102.1"/>
</dbReference>
<evidence type="ECO:0000256" key="1">
    <source>
        <dbReference type="ARBA" id="ARBA00008642"/>
    </source>
</evidence>
<evidence type="ECO:0000259" key="11">
    <source>
        <dbReference type="Pfam" id="PF08545"/>
    </source>
</evidence>
<keyword evidence="2 9" id="KW-0444">Lipid biosynthesis</keyword>
<comment type="similarity">
    <text evidence="1 9">Belongs to the thiolase-like superfamily. FabH family.</text>
</comment>
<evidence type="ECO:0000256" key="7">
    <source>
        <dbReference type="ARBA" id="ARBA00023268"/>
    </source>
</evidence>
<feature type="active site" evidence="9">
    <location>
        <position position="248"/>
    </location>
</feature>
<proteinExistence type="inferred from homology"/>
<keyword evidence="4 9" id="KW-0276">Fatty acid metabolism</keyword>
<keyword evidence="6 9" id="KW-0275">Fatty acid biosynthesis</keyword>
<gene>
    <name evidence="9" type="primary">fabH</name>
    <name evidence="12" type="ORF">RZO55_05835</name>
</gene>
<dbReference type="InterPro" id="IPR013747">
    <property type="entry name" value="ACP_syn_III_C"/>
</dbReference>
<feature type="domain" description="Beta-ketoacyl-[acyl-carrier-protein] synthase III N-terminal" evidence="11">
    <location>
        <begin position="106"/>
        <end position="182"/>
    </location>
</feature>
<dbReference type="InterPro" id="IPR004655">
    <property type="entry name" value="FabH"/>
</dbReference>
<feature type="active site" evidence="9">
    <location>
        <position position="112"/>
    </location>
</feature>
<feature type="region of interest" description="ACP-binding" evidence="9">
    <location>
        <begin position="249"/>
        <end position="253"/>
    </location>
</feature>
<comment type="caution">
    <text evidence="12">The sequence shown here is derived from an EMBL/GenBank/DDBJ whole genome shotgun (WGS) entry which is preliminary data.</text>
</comment>
<comment type="pathway">
    <text evidence="9">Lipid metabolism; fatty acid biosynthesis.</text>
</comment>
<keyword evidence="5 9" id="KW-0443">Lipid metabolism</keyword>
<keyword evidence="3 9" id="KW-0808">Transferase</keyword>
<evidence type="ECO:0000313" key="13">
    <source>
        <dbReference type="Proteomes" id="UP001276854"/>
    </source>
</evidence>
<dbReference type="SUPFAM" id="SSF53901">
    <property type="entry name" value="Thiolase-like"/>
    <property type="match status" value="1"/>
</dbReference>
<comment type="subcellular location">
    <subcellularLocation>
        <location evidence="9">Cytoplasm</location>
    </subcellularLocation>
</comment>
<dbReference type="PANTHER" id="PTHR43091">
    <property type="entry name" value="3-OXOACYL-[ACYL-CARRIER-PROTEIN] SYNTHASE"/>
    <property type="match status" value="1"/>
</dbReference>
<keyword evidence="8 9" id="KW-0012">Acyltransferase</keyword>
<evidence type="ECO:0000259" key="10">
    <source>
        <dbReference type="Pfam" id="PF08541"/>
    </source>
</evidence>
<dbReference type="InterPro" id="IPR016039">
    <property type="entry name" value="Thiolase-like"/>
</dbReference>
<evidence type="ECO:0000256" key="9">
    <source>
        <dbReference type="HAMAP-Rule" id="MF_01815"/>
    </source>
</evidence>
<keyword evidence="9" id="KW-0963">Cytoplasm</keyword>
<dbReference type="PANTHER" id="PTHR43091:SF1">
    <property type="entry name" value="BETA-KETOACYL-[ACYL-CARRIER-PROTEIN] SYNTHASE III, CHLOROPLASTIC"/>
    <property type="match status" value="1"/>
</dbReference>
<evidence type="ECO:0000256" key="2">
    <source>
        <dbReference type="ARBA" id="ARBA00022516"/>
    </source>
</evidence>
<dbReference type="CDD" id="cd00830">
    <property type="entry name" value="KAS_III"/>
    <property type="match status" value="1"/>
</dbReference>
<sequence length="321" mass="34332">MTTKIIGTGSAVPDRVVTNDDLAKIVETSDEWIRSRTGILERRIAEAQSGTTDLAIKAAKAALEDSGISADELDIIILATSTPDRCFPSGACEVQAAIGAHGAIAFDLSAACSGFIYGFHTISAFFQAGIYKTGLVIGADTLSKLIDWTDRGSCVLFGDGAGAAVVRAEETGTLYMTMGADGTRGNALDCVSRTTGNFLTGQQPETGYMSMDGQEVFRFAVKTVPEAILEVLSESRTDLSEIKYFILHQANYRIFESIAKRLKVPMEKFPTNLERYGNTSGASVPLLLDELNRAGELKQGDKIVLAGFGAGLTWGATLMEW</sequence>
<dbReference type="Pfam" id="PF08541">
    <property type="entry name" value="ACP_syn_III_C"/>
    <property type="match status" value="1"/>
</dbReference>
<reference evidence="12 13" key="1">
    <citation type="submission" date="2023-10" db="EMBL/GenBank/DDBJ databases">
        <title>A novel Glycoside Hydrolase 43-Like Enzyme from Clostrdium boliviensis is an Endo-xylanase, and a Candidate for Xylooligosaccharides Production from Different Xylan Substrates.</title>
        <authorList>
            <person name="Alvarez M.T."/>
            <person name="Rocabado-Villegas L.R."/>
            <person name="Salas-Veizaga D.M."/>
            <person name="Linares-Pasten J.A."/>
            <person name="Gudmundsdottir E.E."/>
            <person name="Hreggvidsson G.O."/>
            <person name="Adlercreutz P."/>
            <person name="Nordberg Karlsson E."/>
        </authorList>
    </citation>
    <scope>NUCLEOTIDE SEQUENCE [LARGE SCALE GENOMIC DNA]</scope>
    <source>
        <strain evidence="12 13">E-1</strain>
    </source>
</reference>
<evidence type="ECO:0000256" key="4">
    <source>
        <dbReference type="ARBA" id="ARBA00022832"/>
    </source>
</evidence>
<dbReference type="EC" id="2.3.1.180" evidence="9"/>
<name>A0ABU4GHN4_9CLOT</name>
<comment type="domain">
    <text evidence="9">The last Arg residue of the ACP-binding site is essential for the weak association between ACP/AcpP and FabH.</text>
</comment>
<keyword evidence="7 9" id="KW-0511">Multifunctional enzyme</keyword>
<evidence type="ECO:0000256" key="8">
    <source>
        <dbReference type="ARBA" id="ARBA00023315"/>
    </source>
</evidence>
<dbReference type="EMBL" id="JAWONS010000102">
    <property type="protein sequence ID" value="MDW2797101.1"/>
    <property type="molecule type" value="Genomic_DNA"/>
</dbReference>
<dbReference type="Proteomes" id="UP001276854">
    <property type="component" value="Unassembled WGS sequence"/>
</dbReference>
<comment type="function">
    <text evidence="9">Catalyzes the condensation reaction of fatty acid synthesis by the addition to an acyl acceptor of two carbons from malonyl-ACP. Catalyzes the first condensation reaction which initiates fatty acid synthesis and may therefore play a role in governing the total rate of fatty acid production. Possesses both acetoacetyl-ACP synthase and acetyl transacylase activities. Its substrate specificity determines the biosynthesis of branched-chain and/or straight-chain of fatty acids.</text>
</comment>
<dbReference type="Pfam" id="PF08545">
    <property type="entry name" value="ACP_syn_III"/>
    <property type="match status" value="1"/>
</dbReference>
<dbReference type="InterPro" id="IPR013751">
    <property type="entry name" value="ACP_syn_III_N"/>
</dbReference>
<comment type="subunit">
    <text evidence="9">Homodimer.</text>
</comment>
<organism evidence="12 13">
    <name type="scientific">Clostridium boliviensis</name>
    <dbReference type="NCBI Taxonomy" id="318465"/>
    <lineage>
        <taxon>Bacteria</taxon>
        <taxon>Bacillati</taxon>
        <taxon>Bacillota</taxon>
        <taxon>Clostridia</taxon>
        <taxon>Eubacteriales</taxon>
        <taxon>Clostridiaceae</taxon>
        <taxon>Clostridium</taxon>
    </lineage>
</organism>
<dbReference type="Gene3D" id="3.40.47.10">
    <property type="match status" value="1"/>
</dbReference>
<accession>A0ABU4GHN4</accession>
<dbReference type="NCBIfam" id="TIGR00747">
    <property type="entry name" value="fabH"/>
    <property type="match status" value="1"/>
</dbReference>
<evidence type="ECO:0000256" key="3">
    <source>
        <dbReference type="ARBA" id="ARBA00022679"/>
    </source>
</evidence>
<dbReference type="GO" id="GO:0033818">
    <property type="term" value="F:beta-ketoacyl-acyl-carrier-protein synthase III activity"/>
    <property type="evidence" value="ECO:0007669"/>
    <property type="project" value="UniProtKB-EC"/>
</dbReference>
<comment type="catalytic activity">
    <reaction evidence="9">
        <text>malonyl-[ACP] + acetyl-CoA + H(+) = 3-oxobutanoyl-[ACP] + CO2 + CoA</text>
        <dbReference type="Rhea" id="RHEA:12080"/>
        <dbReference type="Rhea" id="RHEA-COMP:9623"/>
        <dbReference type="Rhea" id="RHEA-COMP:9625"/>
        <dbReference type="ChEBI" id="CHEBI:15378"/>
        <dbReference type="ChEBI" id="CHEBI:16526"/>
        <dbReference type="ChEBI" id="CHEBI:57287"/>
        <dbReference type="ChEBI" id="CHEBI:57288"/>
        <dbReference type="ChEBI" id="CHEBI:78449"/>
        <dbReference type="ChEBI" id="CHEBI:78450"/>
        <dbReference type="EC" id="2.3.1.180"/>
    </reaction>
</comment>
<feature type="domain" description="Beta-ketoacyl-[acyl-carrier-protein] synthase III C-terminal" evidence="10">
    <location>
        <begin position="232"/>
        <end position="321"/>
    </location>
</feature>
<dbReference type="HAMAP" id="MF_01815">
    <property type="entry name" value="FabH"/>
    <property type="match status" value="1"/>
</dbReference>
<evidence type="ECO:0000256" key="5">
    <source>
        <dbReference type="ARBA" id="ARBA00023098"/>
    </source>
</evidence>
<dbReference type="NCBIfam" id="NF006829">
    <property type="entry name" value="PRK09352.1"/>
    <property type="match status" value="1"/>
</dbReference>